<accession>A0A9X6SSP6</accession>
<name>A0A9X6SSP6_BACCE</name>
<dbReference type="AlphaFoldDB" id="A0A9X6SSP6"/>
<dbReference type="EMBL" id="NVMX01000200">
    <property type="protein sequence ID" value="PDZ94387.1"/>
    <property type="molecule type" value="Genomic_DNA"/>
</dbReference>
<sequence>MNIKEKNARIKSTIYKKLKEINCNDIARMKMVRKIFTDCQKVIMPTLWYGKLFAEEVYEERGKEFYIQVGELDWQFTEKGDCIHGSLRSLSKQTIELLKELGREKDEKPK</sequence>
<protein>
    <submittedName>
        <fullName evidence="1">Uncharacterized protein</fullName>
    </submittedName>
</protein>
<dbReference type="RefSeq" id="WP_098007050.1">
    <property type="nucleotide sequence ID" value="NZ_NVMX01000200.1"/>
</dbReference>
<comment type="caution">
    <text evidence="1">The sequence shown here is derived from an EMBL/GenBank/DDBJ whole genome shotgun (WGS) entry which is preliminary data.</text>
</comment>
<dbReference type="Proteomes" id="UP000219922">
    <property type="component" value="Unassembled WGS sequence"/>
</dbReference>
<gene>
    <name evidence="1" type="ORF">CON36_34100</name>
</gene>
<proteinExistence type="predicted"/>
<reference evidence="1 2" key="1">
    <citation type="submission" date="2017-09" db="EMBL/GenBank/DDBJ databases">
        <title>Large-scale bioinformatics analysis of Bacillus genomes uncovers conserved roles of natural products in bacterial physiology.</title>
        <authorList>
            <consortium name="Agbiome Team Llc"/>
            <person name="Bleich R.M."/>
            <person name="Grubbs K.J."/>
            <person name="Santa Maria K.C."/>
            <person name="Allen S.E."/>
            <person name="Farag S."/>
            <person name="Shank E.A."/>
            <person name="Bowers A."/>
        </authorList>
    </citation>
    <scope>NUCLEOTIDE SEQUENCE [LARGE SCALE GENOMIC DNA]</scope>
    <source>
        <strain evidence="1 2">AFS092789</strain>
    </source>
</reference>
<organism evidence="1 2">
    <name type="scientific">Bacillus cereus</name>
    <dbReference type="NCBI Taxonomy" id="1396"/>
    <lineage>
        <taxon>Bacteria</taxon>
        <taxon>Bacillati</taxon>
        <taxon>Bacillota</taxon>
        <taxon>Bacilli</taxon>
        <taxon>Bacillales</taxon>
        <taxon>Bacillaceae</taxon>
        <taxon>Bacillus</taxon>
        <taxon>Bacillus cereus group</taxon>
    </lineage>
</organism>
<evidence type="ECO:0000313" key="2">
    <source>
        <dbReference type="Proteomes" id="UP000219922"/>
    </source>
</evidence>
<evidence type="ECO:0000313" key="1">
    <source>
        <dbReference type="EMBL" id="PDZ94387.1"/>
    </source>
</evidence>